<comment type="caution">
    <text evidence="2">The sequence shown here is derived from an EMBL/GenBank/DDBJ whole genome shotgun (WGS) entry which is preliminary data.</text>
</comment>
<feature type="region of interest" description="Disordered" evidence="1">
    <location>
        <begin position="1"/>
        <end position="21"/>
    </location>
</feature>
<evidence type="ECO:0000313" key="2">
    <source>
        <dbReference type="EMBL" id="NXJ91736.1"/>
    </source>
</evidence>
<dbReference type="GO" id="GO:0030336">
    <property type="term" value="P:negative regulation of cell migration"/>
    <property type="evidence" value="ECO:0007669"/>
    <property type="project" value="InterPro"/>
</dbReference>
<reference evidence="2 3" key="1">
    <citation type="submission" date="2019-09" db="EMBL/GenBank/DDBJ databases">
        <title>Bird 10,000 Genomes (B10K) Project - Family phase.</title>
        <authorList>
            <person name="Zhang G."/>
        </authorList>
    </citation>
    <scope>NUCLEOTIDE SEQUENCE [LARGE SCALE GENOMIC DNA]</scope>
    <source>
        <strain evidence="2">B10K-DU-011-20</strain>
        <tissue evidence="2">Muscle</tissue>
    </source>
</reference>
<feature type="non-terminal residue" evidence="2">
    <location>
        <position position="246"/>
    </location>
</feature>
<dbReference type="EMBL" id="VXAM01000187">
    <property type="protein sequence ID" value="NXJ91736.1"/>
    <property type="molecule type" value="Genomic_DNA"/>
</dbReference>
<organism evidence="2 3">
    <name type="scientific">Corythaixoides concolor</name>
    <name type="common">Grey go-away-bird</name>
    <dbReference type="NCBI Taxonomy" id="103956"/>
    <lineage>
        <taxon>Eukaryota</taxon>
        <taxon>Metazoa</taxon>
        <taxon>Chordata</taxon>
        <taxon>Craniata</taxon>
        <taxon>Vertebrata</taxon>
        <taxon>Euteleostomi</taxon>
        <taxon>Archelosauria</taxon>
        <taxon>Archosauria</taxon>
        <taxon>Dinosauria</taxon>
        <taxon>Saurischia</taxon>
        <taxon>Theropoda</taxon>
        <taxon>Coelurosauria</taxon>
        <taxon>Aves</taxon>
        <taxon>Neognathae</taxon>
        <taxon>Neoaves</taxon>
        <taxon>Otidimorphae</taxon>
        <taxon>Musophagiformes</taxon>
        <taxon>Musophagidae</taxon>
        <taxon>Corythaixoides</taxon>
    </lineage>
</organism>
<dbReference type="Proteomes" id="UP000526942">
    <property type="component" value="Unassembled WGS sequence"/>
</dbReference>
<feature type="region of interest" description="Disordered" evidence="1">
    <location>
        <begin position="81"/>
        <end position="100"/>
    </location>
</feature>
<name>A0A7L0F893_CORCN</name>
<keyword evidence="3" id="KW-1185">Reference proteome</keyword>
<sequence>GLQQQQAKMQEAVGLDSSFPGKEKNVMPVSAIITCGRETSRMDEDGYTQGSPEKESFLLDHGENRKQSTLLHGFHEKKQLKGHLNPSLSRTQSEESSKQHVVIREPMICKSVLPTSQSKELKKEAGHVTFQTDPEEYTVPVSSWSVRPFLGYDWIAGLLDTNSSIAEKSDQYFAELHEFRQANKAACIHEQHLEPKTLDYIVPEQEPDLITSSHKCVYCYRLNQRLFPVPVNSESACPMCKIPRTH</sequence>
<dbReference type="PANTHER" id="PTHR34831">
    <property type="entry name" value="MIGRATION AND INVASION-INHIBITORY PROTEIN"/>
    <property type="match status" value="1"/>
</dbReference>
<dbReference type="InterPro" id="IPR031466">
    <property type="entry name" value="MIIP"/>
</dbReference>
<gene>
    <name evidence="2" type="primary">Miip</name>
    <name evidence="2" type="ORF">CORCON_R13652</name>
</gene>
<accession>A0A7L0F893</accession>
<evidence type="ECO:0000256" key="1">
    <source>
        <dbReference type="SAM" id="MobiDB-lite"/>
    </source>
</evidence>
<evidence type="ECO:0000313" key="3">
    <source>
        <dbReference type="Proteomes" id="UP000526942"/>
    </source>
</evidence>
<feature type="region of interest" description="Disordered" evidence="1">
    <location>
        <begin position="36"/>
        <end position="55"/>
    </location>
</feature>
<dbReference type="OrthoDB" id="10002384at2759"/>
<dbReference type="AlphaFoldDB" id="A0A7L0F893"/>
<protein>
    <submittedName>
        <fullName evidence="2">MIIP protein</fullName>
    </submittedName>
</protein>
<dbReference type="PANTHER" id="PTHR34831:SF1">
    <property type="entry name" value="MIGRATION AND INVASION-INHIBITORY PROTEIN"/>
    <property type="match status" value="1"/>
</dbReference>
<feature type="non-terminal residue" evidence="2">
    <location>
        <position position="1"/>
    </location>
</feature>
<dbReference type="Pfam" id="PF15734">
    <property type="entry name" value="MIIP"/>
    <property type="match status" value="1"/>
</dbReference>
<dbReference type="GO" id="GO:0010972">
    <property type="term" value="P:negative regulation of G2/M transition of mitotic cell cycle"/>
    <property type="evidence" value="ECO:0007669"/>
    <property type="project" value="InterPro"/>
</dbReference>
<proteinExistence type="predicted"/>